<dbReference type="AlphaFoldDB" id="A0AAD5DWH3"/>
<dbReference type="Proteomes" id="UP001205105">
    <property type="component" value="Unassembled WGS sequence"/>
</dbReference>
<reference evidence="2" key="1">
    <citation type="submission" date="2020-11" db="EMBL/GenBank/DDBJ databases">
        <title>Chlorella ohadii genome sequencing and assembly.</title>
        <authorList>
            <person name="Murik O."/>
            <person name="Treves H."/>
            <person name="Kedem I."/>
            <person name="Shotland Y."/>
            <person name="Kaplan A."/>
        </authorList>
    </citation>
    <scope>NUCLEOTIDE SEQUENCE</scope>
    <source>
        <strain evidence="2">1</strain>
    </source>
</reference>
<proteinExistence type="predicted"/>
<dbReference type="GO" id="GO:0005930">
    <property type="term" value="C:axoneme"/>
    <property type="evidence" value="ECO:0007669"/>
    <property type="project" value="UniProtKB-SubCell"/>
</dbReference>
<dbReference type="Gene3D" id="3.80.10.10">
    <property type="entry name" value="Ribonuclease Inhibitor"/>
    <property type="match status" value="1"/>
</dbReference>
<organism evidence="2 3">
    <name type="scientific">Chlorella ohadii</name>
    <dbReference type="NCBI Taxonomy" id="2649997"/>
    <lineage>
        <taxon>Eukaryota</taxon>
        <taxon>Viridiplantae</taxon>
        <taxon>Chlorophyta</taxon>
        <taxon>core chlorophytes</taxon>
        <taxon>Trebouxiophyceae</taxon>
        <taxon>Chlorellales</taxon>
        <taxon>Chlorellaceae</taxon>
        <taxon>Chlorella clade</taxon>
        <taxon>Chlorella</taxon>
    </lineage>
</organism>
<comment type="caution">
    <text evidence="2">The sequence shown here is derived from an EMBL/GenBank/DDBJ whole genome shotgun (WGS) entry which is preliminary data.</text>
</comment>
<sequence length="419" mass="44137">MYKLPAKLLKAYLDALSALLSVDGGGRSFTLVASSPARDGTEAALAAVAPHAACERLEIDWCTTGGQGFDLVPTKRLPSLPHVRRMRACLDEGTMARFSLPMPRLEELTLPETPEMFAPIVSRAVGLVPPSNARSQPFPALRRLSVTTIGLVLNIATMPALEHLGVKLYYPQVHLALTLPPSGTLPSSLTSLDLDASTVHTIAMMEEGGDYGEDRAVHTNQLAPLLSAGARSVRQLALTIAEPPNADLAAALRAATGLTSLQLRLTGKEWAAQDGTRLDCSLLGGMALLRTLSTDEAQRLDNPTTLAAVPLAELAIEGPAALPAIAPHTPGLTRLELAGCSAEGLHTAEPAVGQALHGLTALRCLALGGREELSRRNSPETIAEARGMQERHAVAMAALRALLPAGCEVQAAEPAMHLW</sequence>
<protein>
    <submittedName>
        <fullName evidence="2">Uncharacterized protein</fullName>
    </submittedName>
</protein>
<comment type="subcellular location">
    <subcellularLocation>
        <location evidence="1">Cytoplasm</location>
        <location evidence="1">Cytoskeleton</location>
        <location evidence="1">Cilium axoneme</location>
    </subcellularLocation>
</comment>
<name>A0AAD5DWH3_9CHLO</name>
<evidence type="ECO:0000256" key="1">
    <source>
        <dbReference type="ARBA" id="ARBA00004430"/>
    </source>
</evidence>
<dbReference type="EMBL" id="JADXDR010000040">
    <property type="protein sequence ID" value="KAI7843345.1"/>
    <property type="molecule type" value="Genomic_DNA"/>
</dbReference>
<keyword evidence="3" id="KW-1185">Reference proteome</keyword>
<gene>
    <name evidence="2" type="ORF">COHA_003042</name>
</gene>
<dbReference type="InterPro" id="IPR032675">
    <property type="entry name" value="LRR_dom_sf"/>
</dbReference>
<accession>A0AAD5DWH3</accession>
<evidence type="ECO:0000313" key="2">
    <source>
        <dbReference type="EMBL" id="KAI7843345.1"/>
    </source>
</evidence>
<evidence type="ECO:0000313" key="3">
    <source>
        <dbReference type="Proteomes" id="UP001205105"/>
    </source>
</evidence>